<dbReference type="EMBL" id="JAYKXP010000133">
    <property type="protein sequence ID" value="KAK7023657.1"/>
    <property type="molecule type" value="Genomic_DNA"/>
</dbReference>
<organism evidence="1 2">
    <name type="scientific">Paramarasmius palmivorus</name>
    <dbReference type="NCBI Taxonomy" id="297713"/>
    <lineage>
        <taxon>Eukaryota</taxon>
        <taxon>Fungi</taxon>
        <taxon>Dikarya</taxon>
        <taxon>Basidiomycota</taxon>
        <taxon>Agaricomycotina</taxon>
        <taxon>Agaricomycetes</taxon>
        <taxon>Agaricomycetidae</taxon>
        <taxon>Agaricales</taxon>
        <taxon>Marasmiineae</taxon>
        <taxon>Marasmiaceae</taxon>
        <taxon>Paramarasmius</taxon>
    </lineage>
</organism>
<evidence type="ECO:0000313" key="2">
    <source>
        <dbReference type="Proteomes" id="UP001383192"/>
    </source>
</evidence>
<dbReference type="AlphaFoldDB" id="A0AAW0BBS3"/>
<name>A0AAW0BBS3_9AGAR</name>
<proteinExistence type="predicted"/>
<keyword evidence="2" id="KW-1185">Reference proteome</keyword>
<protein>
    <submittedName>
        <fullName evidence="1">Uncharacterized protein</fullName>
    </submittedName>
</protein>
<evidence type="ECO:0000313" key="1">
    <source>
        <dbReference type="EMBL" id="KAK7023657.1"/>
    </source>
</evidence>
<comment type="caution">
    <text evidence="1">The sequence shown here is derived from an EMBL/GenBank/DDBJ whole genome shotgun (WGS) entry which is preliminary data.</text>
</comment>
<dbReference type="Proteomes" id="UP001383192">
    <property type="component" value="Unassembled WGS sequence"/>
</dbReference>
<gene>
    <name evidence="1" type="ORF">VNI00_016626</name>
</gene>
<sequence length="252" mass="28095">MAPDDDTQKRLRFIDELQLAAPEQADVVGGQLMSFVEGLDLQNQQDVMNSCLLAQLAANKQFNKETQTEEWYKYYANVLETVGWVVRTFSFDKVDNAEQSGTVDALVIDIMSNVLSGKDLDLLKRAIEALKNSDNGLRIFNSLAKSGQQASFSLGVCNQASNGNVLFQIGYYYYSTNVDITNVLFFKFVDTTVNFSQGMGGILSTRRAVKLTDTLTGNQEMELNTEVYGTVREQVLEKLGQNASDFIDNLEI</sequence>
<reference evidence="1 2" key="1">
    <citation type="submission" date="2024-01" db="EMBL/GenBank/DDBJ databases">
        <title>A draft genome for a cacao thread blight-causing isolate of Paramarasmius palmivorus.</title>
        <authorList>
            <person name="Baruah I.K."/>
            <person name="Bukari Y."/>
            <person name="Amoako-Attah I."/>
            <person name="Meinhardt L.W."/>
            <person name="Bailey B.A."/>
            <person name="Cohen S.P."/>
        </authorList>
    </citation>
    <scope>NUCLEOTIDE SEQUENCE [LARGE SCALE GENOMIC DNA]</scope>
    <source>
        <strain evidence="1 2">GH-12</strain>
    </source>
</reference>
<accession>A0AAW0BBS3</accession>